<keyword evidence="5" id="KW-0436">Ligase</keyword>
<dbReference type="GO" id="GO:0006508">
    <property type="term" value="P:proteolysis"/>
    <property type="evidence" value="ECO:0007669"/>
    <property type="project" value="UniProtKB-KW"/>
</dbReference>
<dbReference type="AlphaFoldDB" id="A0A2M8KUN0"/>
<reference evidence="6" key="1">
    <citation type="submission" date="2017-09" db="EMBL/GenBank/DDBJ databases">
        <title>Depth-based differentiation of microbial function through sediment-hosted aquifers and enrichment of novel symbionts in the deep terrestrial subsurface.</title>
        <authorList>
            <person name="Probst A.J."/>
            <person name="Ladd B."/>
            <person name="Jarett J.K."/>
            <person name="Geller-Mcgrath D.E."/>
            <person name="Sieber C.M.K."/>
            <person name="Emerson J.B."/>
            <person name="Anantharaman K."/>
            <person name="Thomas B.C."/>
            <person name="Malmstrom R."/>
            <person name="Stieglmeier M."/>
            <person name="Klingl A."/>
            <person name="Woyke T."/>
            <person name="Ryan C.M."/>
            <person name="Banfield J.F."/>
        </authorList>
    </citation>
    <scope>NUCLEOTIDE SEQUENCE [LARGE SCALE GENOMIC DNA]</scope>
</reference>
<sequence length="254" mass="28285">MKSSYIVVFGSGELAKTGTQTHTAIAKQTNMKDPRVVILTTPVGFQPNKINLAQEIKDHMEQALYNYHPRVSILDIPTRKEANDEHVVSAIAGADYIYFGGGSPTYLIKTISDTLLLRRVIEAVHNEWASLSLASASAIAFSRWSLPVYEIFKVGEDLHWVEGLNISSLLSLPTTYSFLPHRNNNEGGTKLDTSYCYMGVDRFKKLYALLPDAEKEEVVYGIDEHTSLIINVQTNVLQSFGKGSYSDLHLTNTI</sequence>
<dbReference type="InterPro" id="IPR029062">
    <property type="entry name" value="Class_I_gatase-like"/>
</dbReference>
<proteinExistence type="inferred from homology"/>
<dbReference type="Proteomes" id="UP000231569">
    <property type="component" value="Unassembled WGS sequence"/>
</dbReference>
<dbReference type="GO" id="GO:0008236">
    <property type="term" value="F:serine-type peptidase activity"/>
    <property type="evidence" value="ECO:0007669"/>
    <property type="project" value="UniProtKB-KW"/>
</dbReference>
<keyword evidence="4" id="KW-0720">Serine protease</keyword>
<evidence type="ECO:0000313" key="5">
    <source>
        <dbReference type="EMBL" id="PJE63636.1"/>
    </source>
</evidence>
<name>A0A2M8KUN0_9BACT</name>
<accession>A0A2M8KUN0</accession>
<dbReference type="InterPro" id="IPR005320">
    <property type="entry name" value="Peptidase_S51"/>
</dbReference>
<comment type="similarity">
    <text evidence="1">Belongs to the peptidase S51 family.</text>
</comment>
<organism evidence="5 6">
    <name type="scientific">Candidatus Roizmanbacteria bacterium CG10_big_fil_rev_8_21_14_0_10_45_7</name>
    <dbReference type="NCBI Taxonomy" id="1974854"/>
    <lineage>
        <taxon>Bacteria</taxon>
        <taxon>Candidatus Roizmaniibacteriota</taxon>
    </lineage>
</organism>
<dbReference type="GO" id="GO:0004812">
    <property type="term" value="F:aminoacyl-tRNA ligase activity"/>
    <property type="evidence" value="ECO:0007669"/>
    <property type="project" value="UniProtKB-KW"/>
</dbReference>
<comment type="caution">
    <text evidence="5">The sequence shown here is derived from an EMBL/GenBank/DDBJ whole genome shotgun (WGS) entry which is preliminary data.</text>
</comment>
<evidence type="ECO:0000313" key="6">
    <source>
        <dbReference type="Proteomes" id="UP000231569"/>
    </source>
</evidence>
<evidence type="ECO:0000256" key="4">
    <source>
        <dbReference type="ARBA" id="ARBA00022825"/>
    </source>
</evidence>
<evidence type="ECO:0000256" key="1">
    <source>
        <dbReference type="ARBA" id="ARBA00006534"/>
    </source>
</evidence>
<protein>
    <submittedName>
        <fullName evidence="5">Cysteinyl-tRNA synthetase</fullName>
    </submittedName>
</protein>
<dbReference type="EMBL" id="PFEE01000049">
    <property type="protein sequence ID" value="PJE63636.1"/>
    <property type="molecule type" value="Genomic_DNA"/>
</dbReference>
<gene>
    <name evidence="5" type="ORF">COU89_02230</name>
</gene>
<keyword evidence="5" id="KW-0030">Aminoacyl-tRNA synthetase</keyword>
<dbReference type="Pfam" id="PF03575">
    <property type="entry name" value="Peptidase_S51"/>
    <property type="match status" value="1"/>
</dbReference>
<dbReference type="Gene3D" id="3.40.50.880">
    <property type="match status" value="1"/>
</dbReference>
<evidence type="ECO:0000256" key="3">
    <source>
        <dbReference type="ARBA" id="ARBA00022801"/>
    </source>
</evidence>
<keyword evidence="3" id="KW-0378">Hydrolase</keyword>
<evidence type="ECO:0000256" key="2">
    <source>
        <dbReference type="ARBA" id="ARBA00022670"/>
    </source>
</evidence>
<keyword evidence="2" id="KW-0645">Protease</keyword>